<evidence type="ECO:0000259" key="1">
    <source>
        <dbReference type="PROSITE" id="PS51186"/>
    </source>
</evidence>
<accession>A0ABS3JPP9</accession>
<comment type="caution">
    <text evidence="2">The sequence shown here is derived from an EMBL/GenBank/DDBJ whole genome shotgun (WGS) entry which is preliminary data.</text>
</comment>
<name>A0ABS3JPP9_9BACT</name>
<dbReference type="Gene3D" id="3.40.630.30">
    <property type="match status" value="1"/>
</dbReference>
<evidence type="ECO:0000313" key="2">
    <source>
        <dbReference type="EMBL" id="MBO0951963.1"/>
    </source>
</evidence>
<dbReference type="SUPFAM" id="SSF55729">
    <property type="entry name" value="Acyl-CoA N-acyltransferases (Nat)"/>
    <property type="match status" value="1"/>
</dbReference>
<evidence type="ECO:0000313" key="3">
    <source>
        <dbReference type="Proteomes" id="UP000664628"/>
    </source>
</evidence>
<protein>
    <submittedName>
        <fullName evidence="2">GNAT family N-acetyltransferase</fullName>
    </submittedName>
</protein>
<dbReference type="InterPro" id="IPR016181">
    <property type="entry name" value="Acyl_CoA_acyltransferase"/>
</dbReference>
<dbReference type="PANTHER" id="PTHR43792:SF1">
    <property type="entry name" value="N-ACETYLTRANSFERASE DOMAIN-CONTAINING PROTEIN"/>
    <property type="match status" value="1"/>
</dbReference>
<dbReference type="PANTHER" id="PTHR43792">
    <property type="entry name" value="GNAT FAMILY, PUTATIVE (AFU_ORTHOLOGUE AFUA_3G00765)-RELATED-RELATED"/>
    <property type="match status" value="1"/>
</dbReference>
<sequence length="168" mass="18653">MLETDRLVLRRLATSDAPFIVELVNSPGWLKNIGDRQIRTVAQAETYLLNGPLASYEANGFGLYLIERKVDQTPIGMCGIIKRDTLETPDIGFALLPDYAGKGYAFEIAEATIDYATHTLNIPVISGIVLPANEPSIKLLKKIGLTFRQMIQAPTTNEELMLFDNQRV</sequence>
<dbReference type="PROSITE" id="PS51186">
    <property type="entry name" value="GNAT"/>
    <property type="match status" value="1"/>
</dbReference>
<dbReference type="EMBL" id="JAFMYW010000009">
    <property type="protein sequence ID" value="MBO0951963.1"/>
    <property type="molecule type" value="Genomic_DNA"/>
</dbReference>
<gene>
    <name evidence="2" type="ORF">J2I46_25495</name>
</gene>
<organism evidence="2 3">
    <name type="scientific">Fibrella forsythiae</name>
    <dbReference type="NCBI Taxonomy" id="2817061"/>
    <lineage>
        <taxon>Bacteria</taxon>
        <taxon>Pseudomonadati</taxon>
        <taxon>Bacteroidota</taxon>
        <taxon>Cytophagia</taxon>
        <taxon>Cytophagales</taxon>
        <taxon>Spirosomataceae</taxon>
        <taxon>Fibrella</taxon>
    </lineage>
</organism>
<dbReference type="Pfam" id="PF13302">
    <property type="entry name" value="Acetyltransf_3"/>
    <property type="match status" value="1"/>
</dbReference>
<proteinExistence type="predicted"/>
<dbReference type="Proteomes" id="UP000664628">
    <property type="component" value="Unassembled WGS sequence"/>
</dbReference>
<dbReference type="InterPro" id="IPR000182">
    <property type="entry name" value="GNAT_dom"/>
</dbReference>
<feature type="domain" description="N-acetyltransferase" evidence="1">
    <location>
        <begin position="7"/>
        <end position="166"/>
    </location>
</feature>
<dbReference type="InterPro" id="IPR051531">
    <property type="entry name" value="N-acetyltransferase"/>
</dbReference>
<keyword evidence="3" id="KW-1185">Reference proteome</keyword>
<reference evidence="2 3" key="1">
    <citation type="submission" date="2021-03" db="EMBL/GenBank/DDBJ databases">
        <title>Fibrella sp. HMF5405 genome sequencing and assembly.</title>
        <authorList>
            <person name="Kang H."/>
            <person name="Kim H."/>
            <person name="Bae S."/>
            <person name="Joh K."/>
        </authorList>
    </citation>
    <scope>NUCLEOTIDE SEQUENCE [LARGE SCALE GENOMIC DNA]</scope>
    <source>
        <strain evidence="2 3">HMF5405</strain>
    </source>
</reference>